<dbReference type="Pfam" id="PF02865">
    <property type="entry name" value="STAT_int"/>
    <property type="match status" value="2"/>
</dbReference>
<keyword evidence="10" id="KW-0804">Transcription</keyword>
<dbReference type="InterPro" id="IPR015988">
    <property type="entry name" value="STAT_TF_CC"/>
</dbReference>
<comment type="similarity">
    <text evidence="3">Belongs to the transcription factor STAT family.</text>
</comment>
<evidence type="ECO:0000256" key="5">
    <source>
        <dbReference type="ARBA" id="ARBA00022553"/>
    </source>
</evidence>
<dbReference type="CDD" id="cd16849">
    <property type="entry name" value="STAT5_DBD"/>
    <property type="match status" value="1"/>
</dbReference>
<dbReference type="InterPro" id="IPR013801">
    <property type="entry name" value="STAT_TF_DNA-bd"/>
</dbReference>
<feature type="coiled-coil region" evidence="13">
    <location>
        <begin position="219"/>
        <end position="246"/>
    </location>
</feature>
<keyword evidence="5" id="KW-0597">Phosphoprotein</keyword>
<dbReference type="Gene3D" id="2.60.40.630">
    <property type="entry name" value="STAT transcription factor, DNA-binding domain"/>
    <property type="match status" value="2"/>
</dbReference>
<proteinExistence type="inferred from homology"/>
<evidence type="ECO:0000256" key="1">
    <source>
        <dbReference type="ARBA" id="ARBA00004123"/>
    </source>
</evidence>
<dbReference type="FunFam" id="1.10.238.10:FF:000012">
    <property type="entry name" value="Signal transducer and activator of transcription"/>
    <property type="match status" value="1"/>
</dbReference>
<evidence type="ECO:0000256" key="12">
    <source>
        <dbReference type="PROSITE-ProRule" id="PRU00191"/>
    </source>
</evidence>
<dbReference type="Gene3D" id="1.10.238.10">
    <property type="entry name" value="EF-hand"/>
    <property type="match status" value="2"/>
</dbReference>
<dbReference type="CDD" id="cd16853">
    <property type="entry name" value="STAT3_CCD"/>
    <property type="match status" value="1"/>
</dbReference>
<feature type="coiled-coil region" evidence="13">
    <location>
        <begin position="1019"/>
        <end position="1053"/>
    </location>
</feature>
<dbReference type="SUPFAM" id="SSF48092">
    <property type="entry name" value="Transcription factor STAT-4 N-domain"/>
    <property type="match status" value="2"/>
</dbReference>
<keyword evidence="8" id="KW-0238">DNA-binding</keyword>
<dbReference type="SMART" id="SM00964">
    <property type="entry name" value="STAT_int"/>
    <property type="match status" value="2"/>
</dbReference>
<dbReference type="GO" id="GO:0045893">
    <property type="term" value="P:positive regulation of DNA-templated transcription"/>
    <property type="evidence" value="ECO:0007669"/>
    <property type="project" value="UniProtKB-ARBA"/>
</dbReference>
<dbReference type="InterPro" id="IPR000980">
    <property type="entry name" value="SH2"/>
</dbReference>
<evidence type="ECO:0000259" key="14">
    <source>
        <dbReference type="PROSITE" id="PS50001"/>
    </source>
</evidence>
<evidence type="ECO:0000256" key="8">
    <source>
        <dbReference type="ARBA" id="ARBA00023125"/>
    </source>
</evidence>
<dbReference type="FunFam" id="3.30.505.10:FF:000003">
    <property type="entry name" value="Signal transducer and activator of transcription"/>
    <property type="match status" value="1"/>
</dbReference>
<dbReference type="SUPFAM" id="SSF47655">
    <property type="entry name" value="STAT"/>
    <property type="match status" value="2"/>
</dbReference>
<dbReference type="Gene3D" id="1.20.1050.20">
    <property type="entry name" value="STAT transcription factor, all-alpha domain"/>
    <property type="match status" value="2"/>
</dbReference>
<evidence type="ECO:0000256" key="11">
    <source>
        <dbReference type="ARBA" id="ARBA00023242"/>
    </source>
</evidence>
<dbReference type="GO" id="GO:0005829">
    <property type="term" value="C:cytosol"/>
    <property type="evidence" value="ECO:0007669"/>
    <property type="project" value="UniProtKB-ARBA"/>
</dbReference>
<evidence type="ECO:0000256" key="10">
    <source>
        <dbReference type="ARBA" id="ARBA00023163"/>
    </source>
</evidence>
<comment type="subcellular location">
    <subcellularLocation>
        <location evidence="2">Cytoplasm</location>
    </subcellularLocation>
    <subcellularLocation>
        <location evidence="1">Nucleus</location>
    </subcellularLocation>
</comment>
<evidence type="ECO:0000256" key="9">
    <source>
        <dbReference type="ARBA" id="ARBA00023159"/>
    </source>
</evidence>
<protein>
    <recommendedName>
        <fullName evidence="14">SH2 domain-containing protein</fullName>
    </recommendedName>
</protein>
<dbReference type="Proteomes" id="UP001187415">
    <property type="component" value="Unassembled WGS sequence"/>
</dbReference>
<keyword evidence="4" id="KW-0963">Cytoplasm</keyword>
<dbReference type="InterPro" id="IPR046994">
    <property type="entry name" value="STAT5_CC"/>
</dbReference>
<name>A0AA88M8U0_CHASR</name>
<dbReference type="CDD" id="cd10374">
    <property type="entry name" value="SH2_STAT3"/>
    <property type="match status" value="1"/>
</dbReference>
<dbReference type="FunFam" id="2.60.40.630:FF:000012">
    <property type="entry name" value="Signal transducer and activator of transcription 3"/>
    <property type="match status" value="1"/>
</dbReference>
<dbReference type="FunFam" id="3.30.505.10:FF:000025">
    <property type="entry name" value="Signal transducer and activator of transcription"/>
    <property type="match status" value="1"/>
</dbReference>
<dbReference type="InterPro" id="IPR036860">
    <property type="entry name" value="SH2_dom_sf"/>
</dbReference>
<dbReference type="FunFam" id="1.10.238.10:FF:000029">
    <property type="entry name" value="Signal transducer and transcription activator 6"/>
    <property type="match status" value="1"/>
</dbReference>
<keyword evidence="16" id="KW-1185">Reference proteome</keyword>
<dbReference type="InterPro" id="IPR001217">
    <property type="entry name" value="STAT"/>
</dbReference>
<dbReference type="PANTHER" id="PTHR11801">
    <property type="entry name" value="SIGNAL TRANSDUCER AND ACTIVATOR OF TRANSCRIPTION"/>
    <property type="match status" value="1"/>
</dbReference>
<dbReference type="InterPro" id="IPR013800">
    <property type="entry name" value="STAT_TF_alpha"/>
</dbReference>
<evidence type="ECO:0000313" key="16">
    <source>
        <dbReference type="Proteomes" id="UP001187415"/>
    </source>
</evidence>
<evidence type="ECO:0000256" key="3">
    <source>
        <dbReference type="ARBA" id="ARBA00005586"/>
    </source>
</evidence>
<keyword evidence="11" id="KW-0539">Nucleus</keyword>
<dbReference type="InterPro" id="IPR035855">
    <property type="entry name" value="STAT3_SH2"/>
</dbReference>
<dbReference type="Pfam" id="PF21354">
    <property type="entry name" value="STAT_linker"/>
    <property type="match status" value="2"/>
</dbReference>
<dbReference type="InterPro" id="IPR012345">
    <property type="entry name" value="STAT_TF_DNA-bd_N"/>
</dbReference>
<dbReference type="FunFam" id="1.20.1050.20:FF:000002">
    <property type="entry name" value="Signal transducer and activator of transcription"/>
    <property type="match status" value="1"/>
</dbReference>
<dbReference type="SMART" id="SM00252">
    <property type="entry name" value="SH2"/>
    <property type="match status" value="2"/>
</dbReference>
<dbReference type="CDD" id="cd16855">
    <property type="entry name" value="STAT5_CCD"/>
    <property type="match status" value="1"/>
</dbReference>
<sequence length="1671" mass="190577">MNRRTGPICGSVVCEEQRSCDSSKHDVLNQTPLKVPPLVLIKLSLTVYVSVFRRKGSVLFTVKVRTQVTKLRFEDVCARMAQWNQLQQLETRYLEQLYHLYSDSFPMELRQFLAPWIETQDWAYAANKESHATLVFHNLLGEIDQQYSRFLQENNVLYQHNLRRIKQHLQSKYLEKPMEIARIVARCLWEEQRLLQAATSAAQDGQAAHPTGTVVTEKQQILEHNLQDIRKRVQDMEQKMKMLENLQDDFDFNYKTLKSQGELSQDLNGNSQAAATRQKMAQLEQMLSALDQLRRQIVTEMGGLLTAMDYVQKNLTDEELADWKRRQQIACIGGPPNICLDRLETWITSLAESQLQIRQQIKKLEELQQKVSYKGDPIIQHRPALEEKIVDLFRNLMKSAFVVERQPCMPMHPDRPLVIKTGVQFTNKVRLLVKFPELNYQLKIKVCIDKESGDVAAIRGSRKFNILGTNTKVMNMEESNNGSLSAEFKHLTLREQRCGNGGRTNSDASLIVTEELHLITFETEVYHQGLKIDLETHSLPVVVISNICQMPNAWASILWYNMLTNHPKNVNFFTKPPVGTWDQVAEVLSWQFSSTTKRGLTIEQLTTLAEKLLGPCVNYSGCQITWAKFCKENMAGKGFSFWVWLDNIIDLVKKYILALWNEGYIMGFISKERERAILSPKPPGTFLLRFSESSKEGGITFTWVEKDISGKTQIQSVEPYTKQQLNNMSFADIIMGYKIMDATNILVSPLVYLYPDIPKEEAFGKYCRPEAAPEPEMGGDSTSTIQPYLKTKFICVTPCPSVFMDLPDSELLGNGFPGTNSGNTSDLFPMSPRTLDSLMHNEAEANPGHLDSLTLDMDVASPILSVKGLIFTQTAASVAPQRVLKMAVWIQAQQLQGDALHQMQSLYGQHFPIEVRHYLSQWIEGQLWDAVDLENPQEEFKAKRLLDSLIQELQNKAEHQVGEDGFLLKIKLGHYASQLKSTYDRCPLELVRCIKHILYAEQRLVREATNSSSPVGGMMDSMSQKYQQINQAFEELRLMTQDTENDLRKLQHNQEYFIIQYQESLRIQAQLTSLSTLPPADRQLREPTLLSKRATVEAWLTREANTLQKYRLDLAEKHQKTLQLLRKQQTIILDDELIQWKRRQQLAGNGGPPEGGLDILQSWCEKLAETIWQNRQQIRRAEHLRQQLPIPGPIEELLNELNSTITDIISALVTSTFIIEKQPPQVLKTQTKFAATVRLLVGGKLNVHMNPPQVKATIISEQQAKALLKNENTRNDSSGEILNNNCVMEYHQTTGTLSAHFRNMSLKRIKRSDRRGAESVTEEKFTILFESQFSVGGNELVFQVKTLSLPVVVIVHGSQDNNATATVLWDNAFAEPGRVPFLVPDKVLWPQLCDAINMKYKAEVQSNRGLSEENLVFLAQKAFSSSSNNPDDYRNMTMTWSQFNRESLPGRNFTFWQWFDGVMELTKKHLKPHWNDGAILGFVNKQQAQDMLMSKPNGTFLLRFSDSEIGGITIAWVAENPNKAGERMVWNLMPYTTKDFSIRSLADRISDLNHLLFLYPDRPKDEVFSKYYTPPLSKAVDGYVKPQIKQVVPEFATANPDPAGGNPTYMDHGASPAPVNHPHTYGIYPPIGDPMLDADGEFDLDDTMDVARHVEELLRRPVESQWGGQQS</sequence>
<evidence type="ECO:0000256" key="6">
    <source>
        <dbReference type="ARBA" id="ARBA00022999"/>
    </source>
</evidence>
<dbReference type="Pfam" id="PF00017">
    <property type="entry name" value="SH2"/>
    <property type="match status" value="2"/>
</dbReference>
<dbReference type="GO" id="GO:0005634">
    <property type="term" value="C:nucleus"/>
    <property type="evidence" value="ECO:0007669"/>
    <property type="project" value="UniProtKB-SubCell"/>
</dbReference>
<dbReference type="GO" id="GO:0003700">
    <property type="term" value="F:DNA-binding transcription factor activity"/>
    <property type="evidence" value="ECO:0007669"/>
    <property type="project" value="InterPro"/>
</dbReference>
<comment type="caution">
    <text evidence="15">The sequence shown here is derived from an EMBL/GenBank/DDBJ whole genome shotgun (WGS) entry which is preliminary data.</text>
</comment>
<evidence type="ECO:0000256" key="7">
    <source>
        <dbReference type="ARBA" id="ARBA00023015"/>
    </source>
</evidence>
<dbReference type="InterPro" id="IPR008967">
    <property type="entry name" value="p53-like_TF_DNA-bd_sf"/>
</dbReference>
<dbReference type="FunFam" id="2.60.40.630:FF:000002">
    <property type="entry name" value="Signal transducer and activator of transcription"/>
    <property type="match status" value="1"/>
</dbReference>
<keyword evidence="6 12" id="KW-0727">SH2 domain</keyword>
<feature type="domain" description="SH2" evidence="14">
    <location>
        <begin position="1474"/>
        <end position="1575"/>
    </location>
</feature>
<reference evidence="15" key="1">
    <citation type="submission" date="2023-07" db="EMBL/GenBank/DDBJ databases">
        <title>Chromosome-level Genome Assembly of Striped Snakehead (Channa striata).</title>
        <authorList>
            <person name="Liu H."/>
        </authorList>
    </citation>
    <scope>NUCLEOTIDE SEQUENCE</scope>
    <source>
        <strain evidence="15">Gz</strain>
        <tissue evidence="15">Muscle</tissue>
    </source>
</reference>
<evidence type="ECO:0000256" key="2">
    <source>
        <dbReference type="ARBA" id="ARBA00004496"/>
    </source>
</evidence>
<feature type="domain" description="SH2" evidence="14">
    <location>
        <begin position="660"/>
        <end position="750"/>
    </location>
</feature>
<keyword evidence="13" id="KW-0175">Coiled coil</keyword>
<gene>
    <name evidence="15" type="ORF">Q5P01_017064</name>
</gene>
<evidence type="ECO:0000256" key="13">
    <source>
        <dbReference type="SAM" id="Coils"/>
    </source>
</evidence>
<keyword evidence="7" id="KW-0805">Transcription regulation</keyword>
<dbReference type="GO" id="GO:0043565">
    <property type="term" value="F:sequence-specific DNA binding"/>
    <property type="evidence" value="ECO:0007669"/>
    <property type="project" value="UniProtKB-ARBA"/>
</dbReference>
<organism evidence="15 16">
    <name type="scientific">Channa striata</name>
    <name type="common">Snakehead murrel</name>
    <name type="synonym">Ophicephalus striatus</name>
    <dbReference type="NCBI Taxonomy" id="64152"/>
    <lineage>
        <taxon>Eukaryota</taxon>
        <taxon>Metazoa</taxon>
        <taxon>Chordata</taxon>
        <taxon>Craniata</taxon>
        <taxon>Vertebrata</taxon>
        <taxon>Euteleostomi</taxon>
        <taxon>Actinopterygii</taxon>
        <taxon>Neopterygii</taxon>
        <taxon>Teleostei</taxon>
        <taxon>Neoteleostei</taxon>
        <taxon>Acanthomorphata</taxon>
        <taxon>Anabantaria</taxon>
        <taxon>Anabantiformes</taxon>
        <taxon>Channoidei</taxon>
        <taxon>Channidae</taxon>
        <taxon>Channa</taxon>
    </lineage>
</organism>
<dbReference type="CDD" id="cd16847">
    <property type="entry name" value="STAT3_DBD"/>
    <property type="match status" value="1"/>
</dbReference>
<dbReference type="GO" id="GO:0007166">
    <property type="term" value="P:cell surface receptor signaling pathway"/>
    <property type="evidence" value="ECO:0007669"/>
    <property type="project" value="UniProtKB-ARBA"/>
</dbReference>
<dbReference type="PROSITE" id="PS50001">
    <property type="entry name" value="SH2"/>
    <property type="match status" value="2"/>
</dbReference>
<dbReference type="InterPro" id="IPR048988">
    <property type="entry name" value="STAT_linker"/>
</dbReference>
<dbReference type="SUPFAM" id="SSF49417">
    <property type="entry name" value="p53-like transcription factors"/>
    <property type="match status" value="2"/>
</dbReference>
<dbReference type="SUPFAM" id="SSF55550">
    <property type="entry name" value="SH2 domain"/>
    <property type="match status" value="2"/>
</dbReference>
<evidence type="ECO:0000256" key="4">
    <source>
        <dbReference type="ARBA" id="ARBA00022490"/>
    </source>
</evidence>
<dbReference type="InterPro" id="IPR035858">
    <property type="entry name" value="STAT5a/5b_DBD"/>
</dbReference>
<dbReference type="InterPro" id="IPR036535">
    <property type="entry name" value="STAT_N_sf"/>
</dbReference>
<dbReference type="Pfam" id="PF01017">
    <property type="entry name" value="STAT_alpha"/>
    <property type="match status" value="2"/>
</dbReference>
<dbReference type="Gene3D" id="3.30.505.10">
    <property type="entry name" value="SH2 domain"/>
    <property type="match status" value="2"/>
</dbReference>
<dbReference type="FunFam" id="1.20.1050.20:FF:000003">
    <property type="entry name" value="Signal transducer and activator of transcription"/>
    <property type="match status" value="1"/>
</dbReference>
<accession>A0AA88M8U0</accession>
<dbReference type="Pfam" id="PF02864">
    <property type="entry name" value="STAT_bind"/>
    <property type="match status" value="2"/>
</dbReference>
<dbReference type="Gene3D" id="1.10.532.10">
    <property type="entry name" value="STAT transcription factor, N-terminal domain"/>
    <property type="match status" value="2"/>
</dbReference>
<dbReference type="FunFam" id="1.10.532.10:FF:000002">
    <property type="entry name" value="Signal transducer and activator of transcription"/>
    <property type="match status" value="1"/>
</dbReference>
<dbReference type="FunFam" id="1.10.532.10:FF:000001">
    <property type="entry name" value="Signal transducer and activator of transcription"/>
    <property type="match status" value="1"/>
</dbReference>
<dbReference type="EMBL" id="JAUPFM010000013">
    <property type="protein sequence ID" value="KAK2833175.1"/>
    <property type="molecule type" value="Genomic_DNA"/>
</dbReference>
<dbReference type="InterPro" id="IPR013799">
    <property type="entry name" value="STAT_TF_prot_interaction"/>
</dbReference>
<evidence type="ECO:0000313" key="15">
    <source>
        <dbReference type="EMBL" id="KAK2833175.1"/>
    </source>
</evidence>
<keyword evidence="9" id="KW-0010">Activator</keyword>